<gene>
    <name evidence="2" type="ordered locus">wcw_0520</name>
</gene>
<reference evidence="2 3" key="1">
    <citation type="journal article" date="2010" name="PLoS ONE">
        <title>The Waddlia genome: a window into chlamydial biology.</title>
        <authorList>
            <person name="Bertelli C."/>
            <person name="Collyn F."/>
            <person name="Croxatto A."/>
            <person name="Ruckert C."/>
            <person name="Polkinghorne A."/>
            <person name="Kebbi-Beghdadi C."/>
            <person name="Goesmann A."/>
            <person name="Vaughan L."/>
            <person name="Greub G."/>
        </authorList>
    </citation>
    <scope>NUCLEOTIDE SEQUENCE [LARGE SCALE GENOMIC DNA]</scope>
    <source>
        <strain evidence="3">ATCC VR-1470 / WSU 86-1044</strain>
    </source>
</reference>
<accession>D6YUT0</accession>
<dbReference type="AlphaFoldDB" id="D6YUT0"/>
<keyword evidence="3" id="KW-1185">Reference proteome</keyword>
<evidence type="ECO:0000313" key="2">
    <source>
        <dbReference type="EMBL" id="ADI37891.1"/>
    </source>
</evidence>
<protein>
    <submittedName>
        <fullName evidence="2">Uncharacterized protein</fullName>
    </submittedName>
</protein>
<dbReference type="HOGENOM" id="CLU_1000949_0_0_0"/>
<dbReference type="EMBL" id="CP001928">
    <property type="protein sequence ID" value="ADI37891.1"/>
    <property type="molecule type" value="Genomic_DNA"/>
</dbReference>
<evidence type="ECO:0000256" key="1">
    <source>
        <dbReference type="SAM" id="Phobius"/>
    </source>
</evidence>
<name>D6YUT0_WADCW</name>
<keyword evidence="1" id="KW-1133">Transmembrane helix</keyword>
<organism evidence="2 3">
    <name type="scientific">Waddlia chondrophila (strain ATCC VR-1470 / WSU 86-1044)</name>
    <dbReference type="NCBI Taxonomy" id="716544"/>
    <lineage>
        <taxon>Bacteria</taxon>
        <taxon>Pseudomonadati</taxon>
        <taxon>Chlamydiota</taxon>
        <taxon>Chlamydiia</taxon>
        <taxon>Parachlamydiales</taxon>
        <taxon>Waddliaceae</taxon>
        <taxon>Waddlia</taxon>
    </lineage>
</organism>
<sequence>MKVFDKFSLLIKVMLLSLLFLVNLIHGYFMKINKFILLSKILIVLFIFNLNTLCAARPHRAYSIESSLEARHPNVRAVILQLKRMPESNEVIRQALGMGSITVEMSSKGMPFNAMWENYERRIVVDKRASKDQGSLLCHLLFELTNAVAEPRYQELCELAIDGLIDCDSYVEAVERIEYENMVRTVAIIEKGISSGIFPSTAGWEVIHDFDIHYKIQQLAGHSLLIAKEYQEITGRKRFSSYQGTVKNLKRMSHSEKMSLIEYLSSQYFHSKRKISNA</sequence>
<dbReference type="STRING" id="716544.wcw_0520"/>
<dbReference type="eggNOG" id="ENOG5033F1R">
    <property type="taxonomic scope" value="Bacteria"/>
</dbReference>
<proteinExistence type="predicted"/>
<keyword evidence="1" id="KW-0472">Membrane</keyword>
<feature type="transmembrane region" description="Helical" evidence="1">
    <location>
        <begin position="7"/>
        <end position="29"/>
    </location>
</feature>
<dbReference type="Proteomes" id="UP000001505">
    <property type="component" value="Chromosome"/>
</dbReference>
<evidence type="ECO:0000313" key="3">
    <source>
        <dbReference type="Proteomes" id="UP000001505"/>
    </source>
</evidence>
<dbReference type="KEGG" id="wch:wcw_0520"/>
<keyword evidence="1" id="KW-0812">Transmembrane</keyword>